<proteinExistence type="predicted"/>
<protein>
    <submittedName>
        <fullName evidence="2">Uncharacterized protein</fullName>
    </submittedName>
</protein>
<sequence length="157" mass="18986">MIAYLKDLTQKVDHKFKDLHERMFQWYNLKLFIAIVTTLMIIDNINFSSRFMKFMYCWVVIILVYSLFGKPKDNKNQKNKSRRLLKWLNKLDAVLDILNEKIFYWHDFKFVLAVIVLTATIHNMDNFTQNSSNIFVNVCLYIMVYLLFWPPKTIKSR</sequence>
<dbReference type="Proteomes" id="UP000067698">
    <property type="component" value="Chromosome"/>
</dbReference>
<keyword evidence="1" id="KW-0472">Membrane</keyword>
<feature type="transmembrane region" description="Helical" evidence="1">
    <location>
        <begin position="51"/>
        <end position="68"/>
    </location>
</feature>
<keyword evidence="1" id="KW-1133">Transmembrane helix</keyword>
<dbReference type="AlphaFoldDB" id="A0AAC8X058"/>
<dbReference type="EMBL" id="CP014162">
    <property type="protein sequence ID" value="AMB97408.1"/>
    <property type="molecule type" value="Genomic_DNA"/>
</dbReference>
<feature type="transmembrane region" description="Helical" evidence="1">
    <location>
        <begin position="102"/>
        <end position="122"/>
    </location>
</feature>
<organism evidence="2 3">
    <name type="scientific">Aerococcus urinaeequi</name>
    <dbReference type="NCBI Taxonomy" id="51665"/>
    <lineage>
        <taxon>Bacteria</taxon>
        <taxon>Bacillati</taxon>
        <taxon>Bacillota</taxon>
        <taxon>Bacilli</taxon>
        <taxon>Lactobacillales</taxon>
        <taxon>Aerococcaceae</taxon>
        <taxon>Aerococcus</taxon>
    </lineage>
</organism>
<evidence type="ECO:0000313" key="3">
    <source>
        <dbReference type="Proteomes" id="UP000067698"/>
    </source>
</evidence>
<reference evidence="3" key="2">
    <citation type="submission" date="2016-01" db="EMBL/GenBank/DDBJ databases">
        <title>Six Aerococcus type strain genome sequencing and assembly using PacBio and Illumina Hiseq.</title>
        <authorList>
            <person name="Carkaci D."/>
            <person name="Dargis R."/>
            <person name="Nielsen X.C."/>
            <person name="Skovgaard O."/>
            <person name="Fuursted K."/>
            <person name="Christensen J.J."/>
        </authorList>
    </citation>
    <scope>NUCLEOTIDE SEQUENCE [LARGE SCALE GENOMIC DNA]</scope>
    <source>
        <strain evidence="3">CCUG28094</strain>
    </source>
</reference>
<reference evidence="2 3" key="1">
    <citation type="journal article" date="2016" name="Genome Announc.">
        <title>Complete Genome Sequences of Aerococcus christensenii CCUG 28831T, Aerococcus sanguinicola CCUG 43001T, Aerococcus urinae CCUG 36881T, Aerococcus urinaeequi CCUG 28094T, Aerococcus urinaehominis CCUG 42038 BT, and Aerococcus viridans CCUG 4311T.</title>
        <authorList>
            <person name="Carkaci D."/>
            <person name="Dargis R."/>
            <person name="Nielsen X.C."/>
            <person name="Skovgaard O."/>
            <person name="Fuursted K."/>
            <person name="Christensen J.J."/>
        </authorList>
    </citation>
    <scope>NUCLEOTIDE SEQUENCE [LARGE SCALE GENOMIC DNA]</scope>
    <source>
        <strain evidence="2 3">CCUG28094</strain>
    </source>
</reference>
<feature type="transmembrane region" description="Helical" evidence="1">
    <location>
        <begin position="27"/>
        <end position="45"/>
    </location>
</feature>
<evidence type="ECO:0000256" key="1">
    <source>
        <dbReference type="SAM" id="Phobius"/>
    </source>
</evidence>
<accession>A0AAC8X058</accession>
<feature type="transmembrane region" description="Helical" evidence="1">
    <location>
        <begin position="134"/>
        <end position="151"/>
    </location>
</feature>
<keyword evidence="1" id="KW-0812">Transmembrane</keyword>
<gene>
    <name evidence="2" type="ORF">AWM74_03735</name>
</gene>
<evidence type="ECO:0000313" key="2">
    <source>
        <dbReference type="EMBL" id="AMB97408.1"/>
    </source>
</evidence>
<name>A0AAC8X058_9LACT</name>